<organism evidence="8">
    <name type="scientific">marine sediment metagenome</name>
    <dbReference type="NCBI Taxonomy" id="412755"/>
    <lineage>
        <taxon>unclassified sequences</taxon>
        <taxon>metagenomes</taxon>
        <taxon>ecological metagenomes</taxon>
    </lineage>
</organism>
<evidence type="ECO:0000256" key="2">
    <source>
        <dbReference type="ARBA" id="ARBA00022630"/>
    </source>
</evidence>
<dbReference type="Gene3D" id="3.50.50.60">
    <property type="entry name" value="FAD/NAD(P)-binding domain"/>
    <property type="match status" value="1"/>
</dbReference>
<evidence type="ECO:0000256" key="5">
    <source>
        <dbReference type="ARBA" id="ARBA00023133"/>
    </source>
</evidence>
<dbReference type="GO" id="GO:0004729">
    <property type="term" value="F:oxygen-dependent protoporphyrinogen oxidase activity"/>
    <property type="evidence" value="ECO:0007669"/>
    <property type="project" value="InterPro"/>
</dbReference>
<keyword evidence="5" id="KW-0350">Heme biosynthesis</keyword>
<protein>
    <recommendedName>
        <fullName evidence="7">Amine oxidase domain-containing protein</fullName>
    </recommendedName>
</protein>
<dbReference type="SUPFAM" id="SSF51905">
    <property type="entry name" value="FAD/NAD(P)-binding domain"/>
    <property type="match status" value="1"/>
</dbReference>
<comment type="cofactor">
    <cofactor evidence="1">
        <name>FAD</name>
        <dbReference type="ChEBI" id="CHEBI:57692"/>
    </cofactor>
</comment>
<dbReference type="NCBIfam" id="TIGR00562">
    <property type="entry name" value="proto_IX_ox"/>
    <property type="match status" value="1"/>
</dbReference>
<dbReference type="EMBL" id="LAZR01003319">
    <property type="protein sequence ID" value="KKN19608.1"/>
    <property type="molecule type" value="Genomic_DNA"/>
</dbReference>
<dbReference type="Gene3D" id="1.10.3110.10">
    <property type="entry name" value="protoporphyrinogen ix oxidase, domain 3"/>
    <property type="match status" value="1"/>
</dbReference>
<evidence type="ECO:0000256" key="4">
    <source>
        <dbReference type="ARBA" id="ARBA00023002"/>
    </source>
</evidence>
<dbReference type="Gene3D" id="3.90.660.20">
    <property type="entry name" value="Protoporphyrinogen oxidase, mitochondrial, domain 2"/>
    <property type="match status" value="1"/>
</dbReference>
<dbReference type="AlphaFoldDB" id="A0A0F9RQK8"/>
<dbReference type="InterPro" id="IPR002937">
    <property type="entry name" value="Amino_oxidase"/>
</dbReference>
<keyword evidence="4" id="KW-0560">Oxidoreductase</keyword>
<dbReference type="InterPro" id="IPR004572">
    <property type="entry name" value="Protoporphyrinogen_oxidase"/>
</dbReference>
<evidence type="ECO:0000256" key="3">
    <source>
        <dbReference type="ARBA" id="ARBA00022827"/>
    </source>
</evidence>
<dbReference type="Pfam" id="PF01593">
    <property type="entry name" value="Amino_oxidase"/>
    <property type="match status" value="1"/>
</dbReference>
<proteinExistence type="predicted"/>
<accession>A0A0F9RQK8</accession>
<evidence type="ECO:0000256" key="6">
    <source>
        <dbReference type="ARBA" id="ARBA00023444"/>
    </source>
</evidence>
<gene>
    <name evidence="8" type="ORF">LCGC14_0944020</name>
</gene>
<evidence type="ECO:0000313" key="8">
    <source>
        <dbReference type="EMBL" id="KKN19608.1"/>
    </source>
</evidence>
<comment type="pathway">
    <text evidence="6">Porphyrin-containing compound metabolism.</text>
</comment>
<feature type="domain" description="Amine oxidase" evidence="7">
    <location>
        <begin position="11"/>
        <end position="464"/>
    </location>
</feature>
<keyword evidence="3" id="KW-0274">FAD</keyword>
<sequence>MKRVVVIGGGISGLSAAYFLKEAAAKKNIDLDYTLIEKSDRLGGNIITEKLDHFIVEGGPDNFLSQKPWALQLCKKLGLGHRIMNTNKDSQTFVLSKGRLHPLPEGFVLMIPTKIMPFLFNSLISIRGKLRMGLDLIKPKSDPRKDESLGDFVSRRLGKEAVDKIAEPLVAGVHAGKPETMSLKSSFPKFLDMEQKYGSLIRAMLAAKKMAKKAPKPEGDKPTMFVTLKGGLFELVDAIVKNLDKDSIRLETTVKNIEKAKDGTFVVNIEGAKPIIADRVILTTPAYVSAKLLKDLDPFLSNNLKQIPYVSTATISLAYKKSDLKEPLKGFGLVIPRTENRKIMAATWTSNKYAHRAPEGTVLIRAFIGGSYNQELVDLEYEDIIKLIRKELKDIVGIEAEPILTRVFRWKNAMPQYIVGHGQRMEQLDERLKDHPGLYLTGSAYNGIGIPDSIRNGELVAEEALK</sequence>
<dbReference type="PANTHER" id="PTHR42923">
    <property type="entry name" value="PROTOPORPHYRINOGEN OXIDASE"/>
    <property type="match status" value="1"/>
</dbReference>
<comment type="caution">
    <text evidence="8">The sequence shown here is derived from an EMBL/GenBank/DDBJ whole genome shotgun (WGS) entry which is preliminary data.</text>
</comment>
<reference evidence="8" key="1">
    <citation type="journal article" date="2015" name="Nature">
        <title>Complex archaea that bridge the gap between prokaryotes and eukaryotes.</title>
        <authorList>
            <person name="Spang A."/>
            <person name="Saw J.H."/>
            <person name="Jorgensen S.L."/>
            <person name="Zaremba-Niedzwiedzka K."/>
            <person name="Martijn J."/>
            <person name="Lind A.E."/>
            <person name="van Eijk R."/>
            <person name="Schleper C."/>
            <person name="Guy L."/>
            <person name="Ettema T.J."/>
        </authorList>
    </citation>
    <scope>NUCLEOTIDE SEQUENCE</scope>
</reference>
<evidence type="ECO:0000259" key="7">
    <source>
        <dbReference type="Pfam" id="PF01593"/>
    </source>
</evidence>
<dbReference type="InterPro" id="IPR050464">
    <property type="entry name" value="Zeta_carotene_desat/Oxidored"/>
</dbReference>
<evidence type="ECO:0000256" key="1">
    <source>
        <dbReference type="ARBA" id="ARBA00001974"/>
    </source>
</evidence>
<dbReference type="InterPro" id="IPR036188">
    <property type="entry name" value="FAD/NAD-bd_sf"/>
</dbReference>
<dbReference type="GO" id="GO:0006783">
    <property type="term" value="P:heme biosynthetic process"/>
    <property type="evidence" value="ECO:0007669"/>
    <property type="project" value="UniProtKB-KW"/>
</dbReference>
<name>A0A0F9RQK8_9ZZZZ</name>
<dbReference type="SUPFAM" id="SSF54373">
    <property type="entry name" value="FAD-linked reductases, C-terminal domain"/>
    <property type="match status" value="1"/>
</dbReference>
<dbReference type="PANTHER" id="PTHR42923:SF3">
    <property type="entry name" value="PROTOPORPHYRINOGEN OXIDASE"/>
    <property type="match status" value="1"/>
</dbReference>
<keyword evidence="2" id="KW-0285">Flavoprotein</keyword>